<dbReference type="Pfam" id="PF13472">
    <property type="entry name" value="Lipase_GDSL_2"/>
    <property type="match status" value="1"/>
</dbReference>
<name>A0A6A6FZT3_9PEZI</name>
<feature type="domain" description="SGNH hydrolase-type esterase" evidence="1">
    <location>
        <begin position="9"/>
        <end position="220"/>
    </location>
</feature>
<evidence type="ECO:0000259" key="1">
    <source>
        <dbReference type="Pfam" id="PF13472"/>
    </source>
</evidence>
<dbReference type="CDD" id="cd01838">
    <property type="entry name" value="Isoamyl_acetate_hydrolase_like"/>
    <property type="match status" value="1"/>
</dbReference>
<dbReference type="EMBL" id="ML992525">
    <property type="protein sequence ID" value="KAF2218893.1"/>
    <property type="molecule type" value="Genomic_DNA"/>
</dbReference>
<accession>A0A6A6FZT3</accession>
<dbReference type="Gene3D" id="3.40.50.1110">
    <property type="entry name" value="SGNH hydrolase"/>
    <property type="match status" value="1"/>
</dbReference>
<dbReference type="OrthoDB" id="671439at2759"/>
<organism evidence="2 3">
    <name type="scientific">Elsinoe ampelina</name>
    <dbReference type="NCBI Taxonomy" id="302913"/>
    <lineage>
        <taxon>Eukaryota</taxon>
        <taxon>Fungi</taxon>
        <taxon>Dikarya</taxon>
        <taxon>Ascomycota</taxon>
        <taxon>Pezizomycotina</taxon>
        <taxon>Dothideomycetes</taxon>
        <taxon>Dothideomycetidae</taxon>
        <taxon>Myriangiales</taxon>
        <taxon>Elsinoaceae</taxon>
        <taxon>Elsinoe</taxon>
    </lineage>
</organism>
<dbReference type="AlphaFoldDB" id="A0A6A6FZT3"/>
<protein>
    <submittedName>
        <fullName evidence="2">Putative isoamyl acetate-hydrolyzing esterase</fullName>
    </submittedName>
</protein>
<dbReference type="PANTHER" id="PTHR14209">
    <property type="entry name" value="ISOAMYL ACETATE-HYDROLYZING ESTERASE 1"/>
    <property type="match status" value="1"/>
</dbReference>
<evidence type="ECO:0000313" key="2">
    <source>
        <dbReference type="EMBL" id="KAF2218893.1"/>
    </source>
</evidence>
<proteinExistence type="predicted"/>
<dbReference type="Proteomes" id="UP000799538">
    <property type="component" value="Unassembled WGS sequence"/>
</dbReference>
<sequence>MAAMDQIVLFGDSLTQFSGDQSSGFAFKAALEDAYVRKLDVLNRGFGGYNTNLALRVLPHLILPPSAGRIRLFILFLGANDARLPGTPPIDQCVSLSEYIENIKSILSHKALSAHQPQFILITPPPIDERLCKITDQEKGYSESRRSAAQTATYAQAIRDIGKEKSIPVVDLWTSFLKEAGYSATWDGKSDLPGSSTLPVNDKLRELLSDGLHFTGQAYKVMFREVMKTINEQLPELSPERLRMVFPEWKDEAAWQTFDGPRKA</sequence>
<gene>
    <name evidence="2" type="ORF">BDZ85DRAFT_244310</name>
</gene>
<dbReference type="SUPFAM" id="SSF52266">
    <property type="entry name" value="SGNH hydrolase"/>
    <property type="match status" value="1"/>
</dbReference>
<evidence type="ECO:0000313" key="3">
    <source>
        <dbReference type="Proteomes" id="UP000799538"/>
    </source>
</evidence>
<dbReference type="PANTHER" id="PTHR14209:SF19">
    <property type="entry name" value="ISOAMYL ACETATE-HYDROLYZING ESTERASE 1 HOMOLOG"/>
    <property type="match status" value="1"/>
</dbReference>
<dbReference type="InterPro" id="IPR045136">
    <property type="entry name" value="Iah1-like"/>
</dbReference>
<reference evidence="3" key="1">
    <citation type="journal article" date="2020" name="Stud. Mycol.">
        <title>101 Dothideomycetes genomes: A test case for predicting lifestyles and emergence of pathogens.</title>
        <authorList>
            <person name="Haridas S."/>
            <person name="Albert R."/>
            <person name="Binder M."/>
            <person name="Bloem J."/>
            <person name="LaButti K."/>
            <person name="Salamov A."/>
            <person name="Andreopoulos B."/>
            <person name="Baker S."/>
            <person name="Barry K."/>
            <person name="Bills G."/>
            <person name="Bluhm B."/>
            <person name="Cannon C."/>
            <person name="Castanera R."/>
            <person name="Culley D."/>
            <person name="Daum C."/>
            <person name="Ezra D."/>
            <person name="Gonzalez J."/>
            <person name="Henrissat B."/>
            <person name="Kuo A."/>
            <person name="Liang C."/>
            <person name="Lipzen A."/>
            <person name="Lutzoni F."/>
            <person name="Magnuson J."/>
            <person name="Mondo S."/>
            <person name="Nolan M."/>
            <person name="Ohm R."/>
            <person name="Pangilinan J."/>
            <person name="Park H.-J."/>
            <person name="Ramirez L."/>
            <person name="Alfaro M."/>
            <person name="Sun H."/>
            <person name="Tritt A."/>
            <person name="Yoshinaga Y."/>
            <person name="Zwiers L.-H."/>
            <person name="Turgeon B."/>
            <person name="Goodwin S."/>
            <person name="Spatafora J."/>
            <person name="Crous P."/>
            <person name="Grigoriev I."/>
        </authorList>
    </citation>
    <scope>NUCLEOTIDE SEQUENCE [LARGE SCALE GENOMIC DNA]</scope>
    <source>
        <strain evidence="3">CECT 20119</strain>
    </source>
</reference>
<dbReference type="InterPro" id="IPR013830">
    <property type="entry name" value="SGNH_hydro"/>
</dbReference>
<keyword evidence="3" id="KW-1185">Reference proteome</keyword>
<dbReference type="InterPro" id="IPR036514">
    <property type="entry name" value="SGNH_hydro_sf"/>
</dbReference>